<dbReference type="EMBL" id="JAICBX010000007">
    <property type="protein sequence ID" value="MBW8640565.1"/>
    <property type="molecule type" value="Genomic_DNA"/>
</dbReference>
<comment type="caution">
    <text evidence="3">The sequence shown here is derived from an EMBL/GenBank/DDBJ whole genome shotgun (WGS) entry which is preliminary data.</text>
</comment>
<dbReference type="PROSITE" id="PS51257">
    <property type="entry name" value="PROKAR_LIPOPROTEIN"/>
    <property type="match status" value="1"/>
</dbReference>
<dbReference type="InterPro" id="IPR010131">
    <property type="entry name" value="MdtP/NodT-like"/>
</dbReference>
<reference evidence="3" key="1">
    <citation type="submission" date="2021-08" db="EMBL/GenBank/DDBJ databases">
        <title>Hoeflea bacterium WL0058 sp. nov., isolated from the sediment.</title>
        <authorList>
            <person name="Wang L."/>
            <person name="Zhang D."/>
        </authorList>
    </citation>
    <scope>NUCLEOTIDE SEQUENCE</scope>
    <source>
        <strain evidence="3">WL0058</strain>
    </source>
</reference>
<sequence length="521" mass="57841">MTRQFCVPVIFTATLLLGGCMVGPDFVRPEAPYLDTWTQGASGLQVNSKTGFTSRSEAVADWWTLFKDPTLDAFVNEAYQQNLQLEAAGARVYQARAQLGIARGELFPQQQQGFADGKYLSISKNDPFVQEAERFVDLNTNFTRYQVGFDAGWEIDIWGKIRRDVQSAKANLAAKIASYDDVLVTLTGDIAVTYVTIRELQALISVARNNAALQKKSLDIAKLKFENGTTTELDIDEATARYNDTLSIIPELEGELAEAYNAMSVLLGETPGKIKPRMEKRYARMPIIPAQVAVGVPADMLRRRPDIRAAEYRAAAQSAQIGVAQADLYPAFTISGAIAVNSKDVATLFTKNSFDAFINPGFTWNFLNYGRIRNNVRAQDAKFQELLLDYQNTVLKAYAEVETSITAFFKAKQQTVYLYRSVKAAKDAEARVLDQYRDGTAGYDRVLDAQRQIFTSESRLVSARADVLTNLIAIYKGIAGGWIPPNVKGFVNDKTRAQMEERTNWGKLLESAPDGVDQPES</sequence>
<dbReference type="Gene3D" id="1.20.1600.10">
    <property type="entry name" value="Outer membrane efflux proteins (OEP)"/>
    <property type="match status" value="1"/>
</dbReference>
<dbReference type="Proteomes" id="UP001196509">
    <property type="component" value="Unassembled WGS sequence"/>
</dbReference>
<name>A0AAE3D2A0_9HYPH</name>
<dbReference type="GO" id="GO:0005886">
    <property type="term" value="C:plasma membrane"/>
    <property type="evidence" value="ECO:0007669"/>
    <property type="project" value="UniProtKB-SubCell"/>
</dbReference>
<keyword evidence="2" id="KW-0449">Lipoprotein</keyword>
<protein>
    <submittedName>
        <fullName evidence="3">Efflux transporter outer membrane subunit</fullName>
    </submittedName>
</protein>
<dbReference type="Pfam" id="PF02321">
    <property type="entry name" value="OEP"/>
    <property type="match status" value="2"/>
</dbReference>
<dbReference type="RefSeq" id="WP_220231299.1">
    <property type="nucleotide sequence ID" value="NZ_JAICBX010000007.1"/>
</dbReference>
<dbReference type="SUPFAM" id="SSF56954">
    <property type="entry name" value="Outer membrane efflux proteins (OEP)"/>
    <property type="match status" value="1"/>
</dbReference>
<dbReference type="NCBIfam" id="TIGR01845">
    <property type="entry name" value="outer_NodT"/>
    <property type="match status" value="1"/>
</dbReference>
<organism evidence="3 4">
    <name type="scientific">Flavimaribacter sediminis</name>
    <dbReference type="NCBI Taxonomy" id="2865987"/>
    <lineage>
        <taxon>Bacteria</taxon>
        <taxon>Pseudomonadati</taxon>
        <taxon>Pseudomonadota</taxon>
        <taxon>Alphaproteobacteria</taxon>
        <taxon>Hyphomicrobiales</taxon>
        <taxon>Rhizobiaceae</taxon>
        <taxon>Flavimaribacter</taxon>
    </lineage>
</organism>
<dbReference type="GO" id="GO:0015562">
    <property type="term" value="F:efflux transmembrane transporter activity"/>
    <property type="evidence" value="ECO:0007669"/>
    <property type="project" value="InterPro"/>
</dbReference>
<dbReference type="Gene3D" id="2.20.200.10">
    <property type="entry name" value="Outer membrane efflux proteins (OEP)"/>
    <property type="match status" value="1"/>
</dbReference>
<keyword evidence="4" id="KW-1185">Reference proteome</keyword>
<keyword evidence="2" id="KW-0564">Palmitate</keyword>
<evidence type="ECO:0000256" key="2">
    <source>
        <dbReference type="RuleBase" id="RU362097"/>
    </source>
</evidence>
<keyword evidence="2" id="KW-1134">Transmembrane beta strand</keyword>
<keyword evidence="2" id="KW-0812">Transmembrane</keyword>
<dbReference type="AlphaFoldDB" id="A0AAE3D2A0"/>
<comment type="similarity">
    <text evidence="1 2">Belongs to the outer membrane factor (OMF) (TC 1.B.17) family.</text>
</comment>
<gene>
    <name evidence="3" type="ORF">K1W69_25455</name>
</gene>
<accession>A0AAE3D2A0</accession>
<evidence type="ECO:0000313" key="4">
    <source>
        <dbReference type="Proteomes" id="UP001196509"/>
    </source>
</evidence>
<comment type="subcellular location">
    <subcellularLocation>
        <location evidence="2">Cell membrane</location>
        <topology evidence="2">Lipid-anchor</topology>
    </subcellularLocation>
</comment>
<proteinExistence type="inferred from homology"/>
<evidence type="ECO:0000256" key="1">
    <source>
        <dbReference type="ARBA" id="ARBA00007613"/>
    </source>
</evidence>
<dbReference type="PANTHER" id="PTHR30203">
    <property type="entry name" value="OUTER MEMBRANE CATION EFFLUX PROTEIN"/>
    <property type="match status" value="1"/>
</dbReference>
<keyword evidence="2" id="KW-0472">Membrane</keyword>
<evidence type="ECO:0000313" key="3">
    <source>
        <dbReference type="EMBL" id="MBW8640565.1"/>
    </source>
</evidence>
<dbReference type="InterPro" id="IPR003423">
    <property type="entry name" value="OMP_efflux"/>
</dbReference>
<dbReference type="PANTHER" id="PTHR30203:SF25">
    <property type="entry name" value="OUTER MEMBRANE PROTEIN-RELATED"/>
    <property type="match status" value="1"/>
</dbReference>